<protein>
    <submittedName>
        <fullName evidence="2">Uncharacterized protein</fullName>
    </submittedName>
</protein>
<evidence type="ECO:0000313" key="2">
    <source>
        <dbReference type="EMBL" id="GMH21059.1"/>
    </source>
</evidence>
<keyword evidence="3" id="KW-1185">Reference proteome</keyword>
<reference evidence="2" key="1">
    <citation type="submission" date="2023-05" db="EMBL/GenBank/DDBJ databases">
        <title>Nepenthes gracilis genome sequencing.</title>
        <authorList>
            <person name="Fukushima K."/>
        </authorList>
    </citation>
    <scope>NUCLEOTIDE SEQUENCE</scope>
    <source>
        <strain evidence="2">SING2019-196</strain>
    </source>
</reference>
<dbReference type="InterPro" id="IPR011009">
    <property type="entry name" value="Kinase-like_dom_sf"/>
</dbReference>
<evidence type="ECO:0000256" key="1">
    <source>
        <dbReference type="SAM" id="MobiDB-lite"/>
    </source>
</evidence>
<dbReference type="Gene3D" id="1.10.510.10">
    <property type="entry name" value="Transferase(Phosphotransferase) domain 1"/>
    <property type="match status" value="1"/>
</dbReference>
<organism evidence="2 3">
    <name type="scientific">Nepenthes gracilis</name>
    <name type="common">Slender pitcher plant</name>
    <dbReference type="NCBI Taxonomy" id="150966"/>
    <lineage>
        <taxon>Eukaryota</taxon>
        <taxon>Viridiplantae</taxon>
        <taxon>Streptophyta</taxon>
        <taxon>Embryophyta</taxon>
        <taxon>Tracheophyta</taxon>
        <taxon>Spermatophyta</taxon>
        <taxon>Magnoliopsida</taxon>
        <taxon>eudicotyledons</taxon>
        <taxon>Gunneridae</taxon>
        <taxon>Pentapetalae</taxon>
        <taxon>Caryophyllales</taxon>
        <taxon>Nepenthaceae</taxon>
        <taxon>Nepenthes</taxon>
    </lineage>
</organism>
<dbReference type="EMBL" id="BSYO01000022">
    <property type="protein sequence ID" value="GMH21059.1"/>
    <property type="molecule type" value="Genomic_DNA"/>
</dbReference>
<comment type="caution">
    <text evidence="2">The sequence shown here is derived from an EMBL/GenBank/DDBJ whole genome shotgun (WGS) entry which is preliminary data.</text>
</comment>
<gene>
    <name evidence="2" type="ORF">Nepgr_022901</name>
</gene>
<feature type="region of interest" description="Disordered" evidence="1">
    <location>
        <begin position="104"/>
        <end position="131"/>
    </location>
</feature>
<dbReference type="AlphaFoldDB" id="A0AAD3XYI8"/>
<accession>A0AAD3XYI8</accession>
<proteinExistence type="predicted"/>
<dbReference type="Proteomes" id="UP001279734">
    <property type="component" value="Unassembled WGS sequence"/>
</dbReference>
<dbReference type="SUPFAM" id="SSF56112">
    <property type="entry name" value="Protein kinase-like (PK-like)"/>
    <property type="match status" value="1"/>
</dbReference>
<sequence length="278" mass="31320">MEQLHKIFKIYGSPFEEYWRKSKLPHATIFKPQQPYIRSITKSFKAFPALALSLIETLLSIDPSNHGSAASTLKSEFFTTKPLPRDLSSLPKYLPSKEFDAKVRDAKGRRRQGAAGNKGHRQSQPNSKCRSEEYNPIQEEVASGFPIEPARPFQVVGESINFQGQTTIVVREGLSWIFVCYLVTVRQQVHEMNGSNLSGLSAFCDLCSSPRSRRLLEWGSSCFAKVNSRLESAVLLGHGLSFVGLWLWTTNAHLPDVLNQNRWVCCGRQSRFVCPAIE</sequence>
<evidence type="ECO:0000313" key="3">
    <source>
        <dbReference type="Proteomes" id="UP001279734"/>
    </source>
</evidence>
<name>A0AAD3XYI8_NEPGR</name>